<dbReference type="Proteomes" id="UP000324222">
    <property type="component" value="Unassembled WGS sequence"/>
</dbReference>
<protein>
    <submittedName>
        <fullName evidence="1">Uncharacterized protein</fullName>
    </submittedName>
</protein>
<organism evidence="1 2">
    <name type="scientific">Portunus trituberculatus</name>
    <name type="common">Swimming crab</name>
    <name type="synonym">Neptunus trituberculatus</name>
    <dbReference type="NCBI Taxonomy" id="210409"/>
    <lineage>
        <taxon>Eukaryota</taxon>
        <taxon>Metazoa</taxon>
        <taxon>Ecdysozoa</taxon>
        <taxon>Arthropoda</taxon>
        <taxon>Crustacea</taxon>
        <taxon>Multicrustacea</taxon>
        <taxon>Malacostraca</taxon>
        <taxon>Eumalacostraca</taxon>
        <taxon>Eucarida</taxon>
        <taxon>Decapoda</taxon>
        <taxon>Pleocyemata</taxon>
        <taxon>Brachyura</taxon>
        <taxon>Eubrachyura</taxon>
        <taxon>Portunoidea</taxon>
        <taxon>Portunidae</taxon>
        <taxon>Portuninae</taxon>
        <taxon>Portunus</taxon>
    </lineage>
</organism>
<name>A0A5B7GYQ3_PORTR</name>
<dbReference type="AlphaFoldDB" id="A0A5B7GYQ3"/>
<gene>
    <name evidence="1" type="ORF">E2C01_055819</name>
</gene>
<accession>A0A5B7GYQ3</accession>
<sequence>MVKEQPGVNGVTSRDGSIQTWLTDKDRPVQITNPGDLHKVGIVSPDWKRLRLDHLSDFVIEVTLVLWEMSAMYCYTAKMKKLPR</sequence>
<comment type="caution">
    <text evidence="1">The sequence shown here is derived from an EMBL/GenBank/DDBJ whole genome shotgun (WGS) entry which is preliminary data.</text>
</comment>
<keyword evidence="2" id="KW-1185">Reference proteome</keyword>
<reference evidence="1 2" key="1">
    <citation type="submission" date="2019-05" db="EMBL/GenBank/DDBJ databases">
        <title>Another draft genome of Portunus trituberculatus and its Hox gene families provides insights of decapod evolution.</title>
        <authorList>
            <person name="Jeong J.-H."/>
            <person name="Song I."/>
            <person name="Kim S."/>
            <person name="Choi T."/>
            <person name="Kim D."/>
            <person name="Ryu S."/>
            <person name="Kim W."/>
        </authorList>
    </citation>
    <scope>NUCLEOTIDE SEQUENCE [LARGE SCALE GENOMIC DNA]</scope>
    <source>
        <tissue evidence="1">Muscle</tissue>
    </source>
</reference>
<proteinExistence type="predicted"/>
<dbReference type="EMBL" id="VSRR010018874">
    <property type="protein sequence ID" value="MPC61744.1"/>
    <property type="molecule type" value="Genomic_DNA"/>
</dbReference>
<evidence type="ECO:0000313" key="1">
    <source>
        <dbReference type="EMBL" id="MPC61744.1"/>
    </source>
</evidence>
<evidence type="ECO:0000313" key="2">
    <source>
        <dbReference type="Proteomes" id="UP000324222"/>
    </source>
</evidence>